<dbReference type="AlphaFoldDB" id="M2N156"/>
<dbReference type="SMART" id="SM00066">
    <property type="entry name" value="GAL4"/>
    <property type="match status" value="1"/>
</dbReference>
<name>M2N156_BAUPA</name>
<dbReference type="PANTHER" id="PTHR47256:SF1">
    <property type="entry name" value="ZN(II)2CYS6 TRANSCRIPTION FACTOR (EUROFUNG)"/>
    <property type="match status" value="1"/>
</dbReference>
<feature type="region of interest" description="Disordered" evidence="2">
    <location>
        <begin position="246"/>
        <end position="292"/>
    </location>
</feature>
<dbReference type="Pfam" id="PF00172">
    <property type="entry name" value="Zn_clus"/>
    <property type="match status" value="1"/>
</dbReference>
<evidence type="ECO:0000256" key="2">
    <source>
        <dbReference type="SAM" id="MobiDB-lite"/>
    </source>
</evidence>
<evidence type="ECO:0000313" key="4">
    <source>
        <dbReference type="EMBL" id="EMC92370.1"/>
    </source>
</evidence>
<dbReference type="SUPFAM" id="SSF57701">
    <property type="entry name" value="Zn2/Cys6 DNA-binding domain"/>
    <property type="match status" value="1"/>
</dbReference>
<dbReference type="Gene3D" id="4.10.240.10">
    <property type="entry name" value="Zn(2)-C6 fungal-type DNA-binding domain"/>
    <property type="match status" value="1"/>
</dbReference>
<dbReference type="EMBL" id="KB445562">
    <property type="protein sequence ID" value="EMC92370.1"/>
    <property type="molecule type" value="Genomic_DNA"/>
</dbReference>
<dbReference type="eggNOG" id="ENOG502S6G9">
    <property type="taxonomic scope" value="Eukaryota"/>
</dbReference>
<dbReference type="PANTHER" id="PTHR47256">
    <property type="entry name" value="ZN(II)2CYS6 TRANSCRIPTION FACTOR (EUROFUNG)-RELATED"/>
    <property type="match status" value="1"/>
</dbReference>
<dbReference type="Proteomes" id="UP000011761">
    <property type="component" value="Unassembled WGS sequence"/>
</dbReference>
<feature type="compositionally biased region" description="Polar residues" evidence="2">
    <location>
        <begin position="213"/>
        <end position="223"/>
    </location>
</feature>
<feature type="region of interest" description="Disordered" evidence="2">
    <location>
        <begin position="200"/>
        <end position="225"/>
    </location>
</feature>
<dbReference type="RefSeq" id="XP_007680741.1">
    <property type="nucleotide sequence ID" value="XM_007682551.1"/>
</dbReference>
<reference evidence="4 5" key="1">
    <citation type="journal article" date="2012" name="PLoS Pathog.">
        <title>Diverse lifestyles and strategies of plant pathogenesis encoded in the genomes of eighteen Dothideomycetes fungi.</title>
        <authorList>
            <person name="Ohm R.A."/>
            <person name="Feau N."/>
            <person name="Henrissat B."/>
            <person name="Schoch C.L."/>
            <person name="Horwitz B.A."/>
            <person name="Barry K.W."/>
            <person name="Condon B.J."/>
            <person name="Copeland A.C."/>
            <person name="Dhillon B."/>
            <person name="Glaser F."/>
            <person name="Hesse C.N."/>
            <person name="Kosti I."/>
            <person name="LaButti K."/>
            <person name="Lindquist E.A."/>
            <person name="Lucas S."/>
            <person name="Salamov A.A."/>
            <person name="Bradshaw R.E."/>
            <person name="Ciuffetti L."/>
            <person name="Hamelin R.C."/>
            <person name="Kema G.H.J."/>
            <person name="Lawrence C."/>
            <person name="Scott J.A."/>
            <person name="Spatafora J.W."/>
            <person name="Turgeon B.G."/>
            <person name="de Wit P.J.G.M."/>
            <person name="Zhong S."/>
            <person name="Goodwin S.B."/>
            <person name="Grigoriev I.V."/>
        </authorList>
    </citation>
    <scope>NUCLEOTIDE SEQUENCE [LARGE SCALE GENOMIC DNA]</scope>
    <source>
        <strain evidence="4 5">UAMH 10762</strain>
    </source>
</reference>
<dbReference type="KEGG" id="bcom:BAUCODRAFT_286771"/>
<organism evidence="4 5">
    <name type="scientific">Baudoinia panamericana (strain UAMH 10762)</name>
    <name type="common">Angels' share fungus</name>
    <name type="synonym">Baudoinia compniacensis (strain UAMH 10762)</name>
    <dbReference type="NCBI Taxonomy" id="717646"/>
    <lineage>
        <taxon>Eukaryota</taxon>
        <taxon>Fungi</taxon>
        <taxon>Dikarya</taxon>
        <taxon>Ascomycota</taxon>
        <taxon>Pezizomycotina</taxon>
        <taxon>Dothideomycetes</taxon>
        <taxon>Dothideomycetidae</taxon>
        <taxon>Mycosphaerellales</taxon>
        <taxon>Teratosphaeriaceae</taxon>
        <taxon>Baudoinia</taxon>
    </lineage>
</organism>
<dbReference type="InterPro" id="IPR036864">
    <property type="entry name" value="Zn2-C6_fun-type_DNA-bd_sf"/>
</dbReference>
<evidence type="ECO:0000256" key="1">
    <source>
        <dbReference type="ARBA" id="ARBA00023242"/>
    </source>
</evidence>
<dbReference type="HOGENOM" id="CLU_953117_0_0_1"/>
<dbReference type="OrthoDB" id="10261408at2759"/>
<dbReference type="PROSITE" id="PS00463">
    <property type="entry name" value="ZN2_CY6_FUNGAL_1"/>
    <property type="match status" value="1"/>
</dbReference>
<dbReference type="GO" id="GO:0000981">
    <property type="term" value="F:DNA-binding transcription factor activity, RNA polymerase II-specific"/>
    <property type="evidence" value="ECO:0007669"/>
    <property type="project" value="InterPro"/>
</dbReference>
<sequence>MRTSSLDFAMSICLNTVLQVTGDAKPGQLYRHCAPPFSAGADISGALMSSAGRHQPPPLIAARSSKGSDSGSGDGSRTPTNSEQRLAGGRPKRTLIESACSACRRRKSRCDGARPSCTRCQTLRTNCQYEAEEGESRWSALRRRNHILETERNELRELLGYLQSLSEPDAQELFHRIRNGGYEEVFTLVAQLRERDGVTQLNSLPRPPPMLHQGSTSSSSGNEQRLPPISVMFEVSSGGPPPANVPALNNYYTSPTAPTFPPNLPRAQSDGSNYSRGSQSSNDYPWSATSAP</sequence>
<protein>
    <recommendedName>
        <fullName evidence="3">Zn(2)-C6 fungal-type domain-containing protein</fullName>
    </recommendedName>
</protein>
<accession>M2N156</accession>
<dbReference type="STRING" id="717646.M2N156"/>
<keyword evidence="5" id="KW-1185">Reference proteome</keyword>
<feature type="compositionally biased region" description="Polar residues" evidence="2">
    <location>
        <begin position="269"/>
        <end position="292"/>
    </location>
</feature>
<feature type="domain" description="Zn(2)-C6 fungal-type" evidence="3">
    <location>
        <begin position="99"/>
        <end position="129"/>
    </location>
</feature>
<evidence type="ECO:0000259" key="3">
    <source>
        <dbReference type="PROSITE" id="PS50048"/>
    </source>
</evidence>
<feature type="region of interest" description="Disordered" evidence="2">
    <location>
        <begin position="48"/>
        <end position="91"/>
    </location>
</feature>
<proteinExistence type="predicted"/>
<dbReference type="CDD" id="cd00067">
    <property type="entry name" value="GAL4"/>
    <property type="match status" value="1"/>
</dbReference>
<dbReference type="InterPro" id="IPR001138">
    <property type="entry name" value="Zn2Cys6_DnaBD"/>
</dbReference>
<dbReference type="InterPro" id="IPR053187">
    <property type="entry name" value="Notoamide_regulator"/>
</dbReference>
<dbReference type="GeneID" id="19110747"/>
<keyword evidence="1" id="KW-0539">Nucleus</keyword>
<evidence type="ECO:0000313" key="5">
    <source>
        <dbReference type="Proteomes" id="UP000011761"/>
    </source>
</evidence>
<dbReference type="PROSITE" id="PS50048">
    <property type="entry name" value="ZN2_CY6_FUNGAL_2"/>
    <property type="match status" value="1"/>
</dbReference>
<gene>
    <name evidence="4" type="ORF">BAUCODRAFT_286771</name>
</gene>
<dbReference type="GO" id="GO:0008270">
    <property type="term" value="F:zinc ion binding"/>
    <property type="evidence" value="ECO:0007669"/>
    <property type="project" value="InterPro"/>
</dbReference>